<dbReference type="Pfam" id="PF01336">
    <property type="entry name" value="tRNA_anti-codon"/>
    <property type="match status" value="1"/>
</dbReference>
<dbReference type="FunFam" id="3.30.930.10:FF:000016">
    <property type="entry name" value="Asparagine--tRNA ligase"/>
    <property type="match status" value="1"/>
</dbReference>
<dbReference type="PROSITE" id="PS50862">
    <property type="entry name" value="AA_TRNA_LIGASE_II"/>
    <property type="match status" value="1"/>
</dbReference>
<feature type="domain" description="Aminoacyl-transfer RNA synthetases class-II family profile" evidence="9">
    <location>
        <begin position="139"/>
        <end position="456"/>
    </location>
</feature>
<dbReference type="GO" id="GO:0005524">
    <property type="term" value="F:ATP binding"/>
    <property type="evidence" value="ECO:0007669"/>
    <property type="project" value="UniProtKB-UniRule"/>
</dbReference>
<dbReference type="GO" id="GO:0003676">
    <property type="term" value="F:nucleic acid binding"/>
    <property type="evidence" value="ECO:0007669"/>
    <property type="project" value="InterPro"/>
</dbReference>
<keyword evidence="3 8" id="KW-0436">Ligase</keyword>
<dbReference type="PRINTS" id="PR01042">
    <property type="entry name" value="TRNASYNTHASP"/>
</dbReference>
<keyword evidence="5 8" id="KW-0067">ATP-binding</keyword>
<dbReference type="GO" id="GO:0006421">
    <property type="term" value="P:asparaginyl-tRNA aminoacylation"/>
    <property type="evidence" value="ECO:0007669"/>
    <property type="project" value="UniProtKB-UniRule"/>
</dbReference>
<comment type="caution">
    <text evidence="10">The sequence shown here is derived from an EMBL/GenBank/DDBJ whole genome shotgun (WGS) entry which is preliminary data.</text>
</comment>
<dbReference type="PANTHER" id="PTHR22594">
    <property type="entry name" value="ASPARTYL/LYSYL-TRNA SYNTHETASE"/>
    <property type="match status" value="1"/>
</dbReference>
<protein>
    <recommendedName>
        <fullName evidence="8">Asparagine--tRNA ligase</fullName>
        <ecNumber evidence="8">6.1.1.22</ecNumber>
    </recommendedName>
    <alternativeName>
        <fullName evidence="8">Asparaginyl-tRNA synthetase</fullName>
        <shortName evidence="8">AsnRS</shortName>
    </alternativeName>
</protein>
<evidence type="ECO:0000256" key="6">
    <source>
        <dbReference type="ARBA" id="ARBA00022917"/>
    </source>
</evidence>
<evidence type="ECO:0000256" key="8">
    <source>
        <dbReference type="HAMAP-Rule" id="MF_00534"/>
    </source>
</evidence>
<comment type="catalytic activity">
    <reaction evidence="8">
        <text>tRNA(Asn) + L-asparagine + ATP = L-asparaginyl-tRNA(Asn) + AMP + diphosphate + H(+)</text>
        <dbReference type="Rhea" id="RHEA:11180"/>
        <dbReference type="Rhea" id="RHEA-COMP:9659"/>
        <dbReference type="Rhea" id="RHEA-COMP:9674"/>
        <dbReference type="ChEBI" id="CHEBI:15378"/>
        <dbReference type="ChEBI" id="CHEBI:30616"/>
        <dbReference type="ChEBI" id="CHEBI:33019"/>
        <dbReference type="ChEBI" id="CHEBI:58048"/>
        <dbReference type="ChEBI" id="CHEBI:78442"/>
        <dbReference type="ChEBI" id="CHEBI:78515"/>
        <dbReference type="ChEBI" id="CHEBI:456215"/>
        <dbReference type="EC" id="6.1.1.22"/>
    </reaction>
</comment>
<dbReference type="RefSeq" id="WP_368898289.1">
    <property type="nucleotide sequence ID" value="NZ_CAXOOS010000001.1"/>
</dbReference>
<evidence type="ECO:0000259" key="9">
    <source>
        <dbReference type="PROSITE" id="PS50862"/>
    </source>
</evidence>
<gene>
    <name evidence="8 10" type="primary">asnS</name>
    <name evidence="10" type="ORF">PN925_001638</name>
</gene>
<proteinExistence type="inferred from homology"/>
<keyword evidence="4 8" id="KW-0547">Nucleotide-binding</keyword>
<dbReference type="CDD" id="cd00776">
    <property type="entry name" value="AsxRS_core"/>
    <property type="match status" value="1"/>
</dbReference>
<evidence type="ECO:0000256" key="5">
    <source>
        <dbReference type="ARBA" id="ARBA00022840"/>
    </source>
</evidence>
<sequence>MSIAPVVDVLQGRVPVDSEVTVQGWVRTRRDSKAGISFLAVYDGSCFNPVQAVIENNLPNYNDEVLHLTAGCSVEVTGKVVASPGQGQSFEIHASQVRVVGMVDDPDTYPMAAKRHSVEYLREVAHLRPRTNLIGAVARVRHTLSQALHRFFDEQGFFWVSTPLITTSDTEGAGEMFRVSTLDFHNLPRNDKGEVDFSEDFFGQEAFLTVSGQLNGEAYASALSKIYTFGPTFRAENSNTSRHLAEFWMVEPEVAFANLNDIAGLAEAMLKYVFKAVLEERRDDLEFFAERINKEAIERLERFVTSDFAQVDYTDAIKILENCGKTFENEVYWGVDMSSEHERYLAEEHFKAPVVVKNYPKAIKAFYMRENEDGKTVAAMDVLAPGIGEIIGGSQREERLDRLDARFDELGMNKEDYWWYRDLRRYGTVPHAGFGLGFERLVSYVTGVSNIRETIPFPRTPRSATF</sequence>
<evidence type="ECO:0000256" key="7">
    <source>
        <dbReference type="ARBA" id="ARBA00023146"/>
    </source>
</evidence>
<dbReference type="PANTHER" id="PTHR22594:SF34">
    <property type="entry name" value="ASPARAGINE--TRNA LIGASE, MITOCHONDRIAL-RELATED"/>
    <property type="match status" value="1"/>
</dbReference>
<dbReference type="InterPro" id="IPR012340">
    <property type="entry name" value="NA-bd_OB-fold"/>
</dbReference>
<comment type="similarity">
    <text evidence="1 8">Belongs to the class-II aminoacyl-tRNA synthetase family.</text>
</comment>
<dbReference type="HAMAP" id="MF_00534">
    <property type="entry name" value="Asn_tRNA_synth"/>
    <property type="match status" value="1"/>
</dbReference>
<dbReference type="InterPro" id="IPR004522">
    <property type="entry name" value="Asn-tRNA-ligase"/>
</dbReference>
<dbReference type="InterPro" id="IPR002312">
    <property type="entry name" value="Asp/Asn-tRNA-synth_IIb"/>
</dbReference>
<dbReference type="CDD" id="cd04318">
    <property type="entry name" value="EcAsnRS_like_N"/>
    <property type="match status" value="1"/>
</dbReference>
<keyword evidence="6 8" id="KW-0648">Protein biosynthesis</keyword>
<dbReference type="SUPFAM" id="SSF50249">
    <property type="entry name" value="Nucleic acid-binding proteins"/>
    <property type="match status" value="1"/>
</dbReference>
<keyword evidence="7 8" id="KW-0030">Aminoacyl-tRNA synthetase</keyword>
<dbReference type="AlphaFoldDB" id="A0AAI9HR70"/>
<evidence type="ECO:0000256" key="4">
    <source>
        <dbReference type="ARBA" id="ARBA00022741"/>
    </source>
</evidence>
<dbReference type="InterPro" id="IPR006195">
    <property type="entry name" value="aa-tRNA-synth_II"/>
</dbReference>
<name>A0AAI9HR70_MORMO</name>
<dbReference type="GO" id="GO:0005737">
    <property type="term" value="C:cytoplasm"/>
    <property type="evidence" value="ECO:0007669"/>
    <property type="project" value="UniProtKB-SubCell"/>
</dbReference>
<comment type="subunit">
    <text evidence="8">Homodimer.</text>
</comment>
<dbReference type="EMBL" id="ABKJEP030000015">
    <property type="protein sequence ID" value="EMO9456269.1"/>
    <property type="molecule type" value="Genomic_DNA"/>
</dbReference>
<evidence type="ECO:0000313" key="10">
    <source>
        <dbReference type="EMBL" id="EMO9456269.1"/>
    </source>
</evidence>
<dbReference type="Gene3D" id="2.40.50.140">
    <property type="entry name" value="Nucleic acid-binding proteins"/>
    <property type="match status" value="1"/>
</dbReference>
<accession>A0AAI9HR70</accession>
<evidence type="ECO:0000256" key="3">
    <source>
        <dbReference type="ARBA" id="ARBA00022598"/>
    </source>
</evidence>
<dbReference type="InterPro" id="IPR004365">
    <property type="entry name" value="NA-bd_OB_tRNA"/>
</dbReference>
<dbReference type="EC" id="6.1.1.22" evidence="8"/>
<keyword evidence="2 8" id="KW-0963">Cytoplasm</keyword>
<dbReference type="Pfam" id="PF00152">
    <property type="entry name" value="tRNA-synt_2"/>
    <property type="match status" value="1"/>
</dbReference>
<dbReference type="NCBIfam" id="TIGR00457">
    <property type="entry name" value="asnS"/>
    <property type="match status" value="1"/>
</dbReference>
<organism evidence="10">
    <name type="scientific">Morganella morganii</name>
    <name type="common">Proteus morganii</name>
    <dbReference type="NCBI Taxonomy" id="582"/>
    <lineage>
        <taxon>Bacteria</taxon>
        <taxon>Pseudomonadati</taxon>
        <taxon>Pseudomonadota</taxon>
        <taxon>Gammaproteobacteria</taxon>
        <taxon>Enterobacterales</taxon>
        <taxon>Morganellaceae</taxon>
        <taxon>Morganella</taxon>
    </lineage>
</organism>
<dbReference type="NCBIfam" id="NF003037">
    <property type="entry name" value="PRK03932.1"/>
    <property type="match status" value="1"/>
</dbReference>
<dbReference type="GO" id="GO:0004816">
    <property type="term" value="F:asparagine-tRNA ligase activity"/>
    <property type="evidence" value="ECO:0007669"/>
    <property type="project" value="UniProtKB-UniRule"/>
</dbReference>
<dbReference type="Gene3D" id="3.30.930.10">
    <property type="entry name" value="Bira Bifunctional Protein, Domain 2"/>
    <property type="match status" value="1"/>
</dbReference>
<reference evidence="10" key="1">
    <citation type="submission" date="2024-02" db="EMBL/GenBank/DDBJ databases">
        <authorList>
            <consortium name="Clinical and Environmental Microbiology Branch: Whole genome sequencing antimicrobial resistance pathogens in the healthcare setting"/>
        </authorList>
    </citation>
    <scope>NUCLEOTIDE SEQUENCE</scope>
    <source>
        <strain evidence="10">2023KU-00017</strain>
    </source>
</reference>
<comment type="subcellular location">
    <subcellularLocation>
        <location evidence="8">Cytoplasm</location>
    </subcellularLocation>
</comment>
<evidence type="ECO:0000256" key="1">
    <source>
        <dbReference type="ARBA" id="ARBA00008226"/>
    </source>
</evidence>
<dbReference type="SUPFAM" id="SSF55681">
    <property type="entry name" value="Class II aaRS and biotin synthetases"/>
    <property type="match status" value="1"/>
</dbReference>
<dbReference type="InterPro" id="IPR045864">
    <property type="entry name" value="aa-tRNA-synth_II/BPL/LPL"/>
</dbReference>
<evidence type="ECO:0000256" key="2">
    <source>
        <dbReference type="ARBA" id="ARBA00022490"/>
    </source>
</evidence>
<dbReference type="InterPro" id="IPR004364">
    <property type="entry name" value="Aa-tRNA-synt_II"/>
</dbReference>